<organism evidence="4 5">
    <name type="scientific">Microlunatus parietis</name>
    <dbReference type="NCBI Taxonomy" id="682979"/>
    <lineage>
        <taxon>Bacteria</taxon>
        <taxon>Bacillati</taxon>
        <taxon>Actinomycetota</taxon>
        <taxon>Actinomycetes</taxon>
        <taxon>Propionibacteriales</taxon>
        <taxon>Propionibacteriaceae</taxon>
        <taxon>Microlunatus</taxon>
    </lineage>
</organism>
<dbReference type="GO" id="GO:0004331">
    <property type="term" value="F:fructose-2,6-bisphosphate 2-phosphatase activity"/>
    <property type="evidence" value="ECO:0007669"/>
    <property type="project" value="TreeGrafter"/>
</dbReference>
<dbReference type="InterPro" id="IPR029033">
    <property type="entry name" value="His_PPase_superfam"/>
</dbReference>
<comment type="caution">
    <text evidence="4">The sequence shown here is derived from an EMBL/GenBank/DDBJ whole genome shotgun (WGS) entry which is preliminary data.</text>
</comment>
<dbReference type="SUPFAM" id="SSF53254">
    <property type="entry name" value="Phosphoglycerate mutase-like"/>
    <property type="match status" value="1"/>
</dbReference>
<dbReference type="RefSeq" id="WP_179757776.1">
    <property type="nucleotide sequence ID" value="NZ_JACCBU010000001.1"/>
</dbReference>
<dbReference type="Proteomes" id="UP000569914">
    <property type="component" value="Unassembled WGS sequence"/>
</dbReference>
<feature type="active site" description="Proton donor/acceptor" evidence="2">
    <location>
        <position position="84"/>
    </location>
</feature>
<dbReference type="GO" id="GO:0005829">
    <property type="term" value="C:cytosol"/>
    <property type="evidence" value="ECO:0007669"/>
    <property type="project" value="TreeGrafter"/>
</dbReference>
<dbReference type="Pfam" id="PF00300">
    <property type="entry name" value="His_Phos_1"/>
    <property type="match status" value="1"/>
</dbReference>
<evidence type="ECO:0000313" key="5">
    <source>
        <dbReference type="Proteomes" id="UP000569914"/>
    </source>
</evidence>
<dbReference type="EMBL" id="JACCBU010000001">
    <property type="protein sequence ID" value="NYE75237.1"/>
    <property type="molecule type" value="Genomic_DNA"/>
</dbReference>
<sequence>MAALTILYETHATTTDNEAGRATGWLPGELSELGRRQAGDLGERIRDRAPDAVVGSDLARVRQTVALGCAALDVPVFYDWRLRECHYGLLGGAPKEQVHGPAIGRFLRNPYPGGESWLAALDRVDRALNDLCDLFPGGTVVMVGHIATRWALRRRTESVSLDELAVEEFRWRPGWKYVLS</sequence>
<keyword evidence="5" id="KW-1185">Reference proteome</keyword>
<reference evidence="4 5" key="1">
    <citation type="submission" date="2020-07" db="EMBL/GenBank/DDBJ databases">
        <title>Sequencing the genomes of 1000 actinobacteria strains.</title>
        <authorList>
            <person name="Klenk H.-P."/>
        </authorList>
    </citation>
    <scope>NUCLEOTIDE SEQUENCE [LARGE SCALE GENOMIC DNA]</scope>
    <source>
        <strain evidence="4 5">DSM 22083</strain>
    </source>
</reference>
<evidence type="ECO:0000256" key="2">
    <source>
        <dbReference type="PIRSR" id="PIRSR613078-1"/>
    </source>
</evidence>
<evidence type="ECO:0000256" key="3">
    <source>
        <dbReference type="PIRSR" id="PIRSR613078-2"/>
    </source>
</evidence>
<feature type="binding site" evidence="3">
    <location>
        <position position="60"/>
    </location>
    <ligand>
        <name>substrate</name>
    </ligand>
</feature>
<dbReference type="GO" id="GO:0045820">
    <property type="term" value="P:negative regulation of glycolytic process"/>
    <property type="evidence" value="ECO:0007669"/>
    <property type="project" value="TreeGrafter"/>
</dbReference>
<dbReference type="PANTHER" id="PTHR46517:SF1">
    <property type="entry name" value="FRUCTOSE-2,6-BISPHOSPHATASE TIGAR"/>
    <property type="match status" value="1"/>
</dbReference>
<dbReference type="GO" id="GO:0043456">
    <property type="term" value="P:regulation of pentose-phosphate shunt"/>
    <property type="evidence" value="ECO:0007669"/>
    <property type="project" value="TreeGrafter"/>
</dbReference>
<feature type="binding site" evidence="3">
    <location>
        <position position="95"/>
    </location>
    <ligand>
        <name>substrate</name>
    </ligand>
</feature>
<accession>A0A7Y9IE67</accession>
<keyword evidence="1" id="KW-0378">Hydrolase</keyword>
<feature type="binding site" evidence="3">
    <location>
        <begin position="84"/>
        <end position="87"/>
    </location>
    <ligand>
        <name>substrate</name>
    </ligand>
</feature>
<dbReference type="InterPro" id="IPR013078">
    <property type="entry name" value="His_Pase_superF_clade-1"/>
</dbReference>
<evidence type="ECO:0000313" key="4">
    <source>
        <dbReference type="EMBL" id="NYE75237.1"/>
    </source>
</evidence>
<feature type="active site" description="Tele-phosphohistidine intermediate" evidence="2">
    <location>
        <position position="11"/>
    </location>
</feature>
<feature type="binding site" evidence="3">
    <location>
        <begin position="23"/>
        <end position="24"/>
    </location>
    <ligand>
        <name>substrate</name>
    </ligand>
</feature>
<dbReference type="AlphaFoldDB" id="A0A7Y9IE67"/>
<dbReference type="InterPro" id="IPR051695">
    <property type="entry name" value="Phosphoglycerate_Mutase"/>
</dbReference>
<dbReference type="PANTHER" id="PTHR46517">
    <property type="entry name" value="FRUCTOSE-2,6-BISPHOSPHATASE TIGAR"/>
    <property type="match status" value="1"/>
</dbReference>
<proteinExistence type="predicted"/>
<evidence type="ECO:0000256" key="1">
    <source>
        <dbReference type="ARBA" id="ARBA00022801"/>
    </source>
</evidence>
<dbReference type="CDD" id="cd07067">
    <property type="entry name" value="HP_PGM_like"/>
    <property type="match status" value="1"/>
</dbReference>
<protein>
    <submittedName>
        <fullName evidence="4">Broad specificity phosphatase PhoE</fullName>
    </submittedName>
</protein>
<gene>
    <name evidence="4" type="ORF">BKA15_006566</name>
</gene>
<dbReference type="Gene3D" id="3.40.50.1240">
    <property type="entry name" value="Phosphoglycerate mutase-like"/>
    <property type="match status" value="1"/>
</dbReference>
<name>A0A7Y9IE67_9ACTN</name>